<evidence type="ECO:0000256" key="1">
    <source>
        <dbReference type="SAM" id="MobiDB-lite"/>
    </source>
</evidence>
<dbReference type="EMBL" id="JAKZBV010000003">
    <property type="protein sequence ID" value="MCH6472593.1"/>
    <property type="molecule type" value="Genomic_DNA"/>
</dbReference>
<accession>A0ABS9U7B1</accession>
<evidence type="ECO:0000313" key="2">
    <source>
        <dbReference type="EMBL" id="MCH6472593.1"/>
    </source>
</evidence>
<proteinExistence type="predicted"/>
<comment type="caution">
    <text evidence="2">The sequence shown here is derived from an EMBL/GenBank/DDBJ whole genome shotgun (WGS) entry which is preliminary data.</text>
</comment>
<keyword evidence="3" id="KW-1185">Reference proteome</keyword>
<gene>
    <name evidence="2" type="ORF">L0M17_21970</name>
</gene>
<feature type="compositionally biased region" description="Basic and acidic residues" evidence="1">
    <location>
        <begin position="375"/>
        <end position="385"/>
    </location>
</feature>
<feature type="compositionally biased region" description="Basic residues" evidence="1">
    <location>
        <begin position="354"/>
        <end position="367"/>
    </location>
</feature>
<name>A0ABS9U7B1_9MICC</name>
<dbReference type="RefSeq" id="WP_241056777.1">
    <property type="nucleotide sequence ID" value="NZ_JAKZBV010000003.1"/>
</dbReference>
<feature type="region of interest" description="Disordered" evidence="1">
    <location>
        <begin position="346"/>
        <end position="385"/>
    </location>
</feature>
<reference evidence="2 3" key="1">
    <citation type="submission" date="2022-03" db="EMBL/GenBank/DDBJ databases">
        <title>Sinomonas sp. isolated from a soil.</title>
        <authorList>
            <person name="Han J."/>
            <person name="Kim D.-U."/>
        </authorList>
    </citation>
    <scope>NUCLEOTIDE SEQUENCE [LARGE SCALE GENOMIC DNA]</scope>
    <source>
        <strain evidence="2 3">5-5</strain>
    </source>
</reference>
<sequence length="385" mass="43178">MSDQIYNAAAMHERFSDLSEMRAYARKMIGHWDRSREKPFNMKSEFDIQSGGPFIWSFANHVVNLMRTVIELSEKDRMLHAMPLIRLMVENAMTAIWLYLEPSNARAIIKEGFRQRRAAFANLVETEAEGFGQSDIDEIDGVLATLDIDLPSFEQRCRHIVGGLQIYVHWRLLSTYSHAGMGLGDFYLEGISEPPGLAFAPHAKLRGHESWLGTALCMLLAAMKVCNLIDGKGSLKSQIEQAERKIGYQWNSRRRLQRTRRKRELRRGRARSFLPADLPSPGSWLRLRDLLLVDGDSGPVSRTPAVCASAPSGSYTGAGFAVRDGPGSRLRGAFCCLGDRELSRRPGSALVPHQRSHRSGIRRRRGVPRSALHPTAREQARGPCG</sequence>
<protein>
    <submittedName>
        <fullName evidence="2">Uncharacterized protein</fullName>
    </submittedName>
</protein>
<organism evidence="2 3">
    <name type="scientific">Sinomonas terrae</name>
    <dbReference type="NCBI Taxonomy" id="2908838"/>
    <lineage>
        <taxon>Bacteria</taxon>
        <taxon>Bacillati</taxon>
        <taxon>Actinomycetota</taxon>
        <taxon>Actinomycetes</taxon>
        <taxon>Micrococcales</taxon>
        <taxon>Micrococcaceae</taxon>
        <taxon>Sinomonas</taxon>
    </lineage>
</organism>
<evidence type="ECO:0000313" key="3">
    <source>
        <dbReference type="Proteomes" id="UP001202922"/>
    </source>
</evidence>
<dbReference type="Proteomes" id="UP001202922">
    <property type="component" value="Unassembled WGS sequence"/>
</dbReference>